<keyword evidence="2" id="KW-0539">Nucleus</keyword>
<feature type="compositionally biased region" description="Polar residues" evidence="4">
    <location>
        <begin position="1006"/>
        <end position="1016"/>
    </location>
</feature>
<keyword evidence="3" id="KW-0694">RNA-binding</keyword>
<dbReference type="InterPro" id="IPR012677">
    <property type="entry name" value="Nucleotide-bd_a/b_plait_sf"/>
</dbReference>
<dbReference type="OMA" id="KWEHRDD"/>
<feature type="domain" description="RRM" evidence="5">
    <location>
        <begin position="543"/>
        <end position="623"/>
    </location>
</feature>
<dbReference type="AlphaFoldDB" id="A0A2H3J5H7"/>
<feature type="region of interest" description="Disordered" evidence="4">
    <location>
        <begin position="412"/>
        <end position="454"/>
    </location>
</feature>
<protein>
    <recommendedName>
        <fullName evidence="5">RRM domain-containing protein</fullName>
    </recommendedName>
</protein>
<dbReference type="InterPro" id="IPR000504">
    <property type="entry name" value="RRM_dom"/>
</dbReference>
<feature type="region of interest" description="Disordered" evidence="4">
    <location>
        <begin position="621"/>
        <end position="675"/>
    </location>
</feature>
<evidence type="ECO:0000256" key="3">
    <source>
        <dbReference type="PROSITE-ProRule" id="PRU00176"/>
    </source>
</evidence>
<dbReference type="GO" id="GO:0017069">
    <property type="term" value="F:snRNA binding"/>
    <property type="evidence" value="ECO:0007669"/>
    <property type="project" value="TreeGrafter"/>
</dbReference>
<proteinExistence type="predicted"/>
<feature type="domain" description="RRM" evidence="5">
    <location>
        <begin position="78"/>
        <end position="166"/>
    </location>
</feature>
<name>A0A2H3J5H7_WOLCO</name>
<dbReference type="Pfam" id="PF00076">
    <property type="entry name" value="RRM_1"/>
    <property type="match status" value="1"/>
</dbReference>
<dbReference type="PANTHER" id="PTHR13952">
    <property type="entry name" value="U1 SMALL NUCLEAR RIBONUCLEOPROTEIN 70 KD"/>
    <property type="match status" value="1"/>
</dbReference>
<feature type="region of interest" description="Disordered" evidence="4">
    <location>
        <begin position="1"/>
        <end position="48"/>
    </location>
</feature>
<dbReference type="EMBL" id="KB467831">
    <property type="protein sequence ID" value="PCH34009.1"/>
    <property type="molecule type" value="Genomic_DNA"/>
</dbReference>
<dbReference type="InterPro" id="IPR035979">
    <property type="entry name" value="RBD_domain_sf"/>
</dbReference>
<feature type="compositionally biased region" description="Low complexity" evidence="4">
    <location>
        <begin position="32"/>
        <end position="48"/>
    </location>
</feature>
<dbReference type="SUPFAM" id="SSF54928">
    <property type="entry name" value="RNA-binding domain, RBD"/>
    <property type="match status" value="2"/>
</dbReference>
<feature type="compositionally biased region" description="Low complexity" evidence="4">
    <location>
        <begin position="723"/>
        <end position="738"/>
    </location>
</feature>
<dbReference type="GO" id="GO:0071011">
    <property type="term" value="C:precatalytic spliceosome"/>
    <property type="evidence" value="ECO:0007669"/>
    <property type="project" value="TreeGrafter"/>
</dbReference>
<evidence type="ECO:0000313" key="6">
    <source>
        <dbReference type="EMBL" id="PCH34009.1"/>
    </source>
</evidence>
<accession>A0A2H3J5H7</accession>
<dbReference type="GO" id="GO:0000398">
    <property type="term" value="P:mRNA splicing, via spliceosome"/>
    <property type="evidence" value="ECO:0007669"/>
    <property type="project" value="TreeGrafter"/>
</dbReference>
<feature type="region of interest" description="Disordered" evidence="4">
    <location>
        <begin position="487"/>
        <end position="508"/>
    </location>
</feature>
<feature type="region of interest" description="Disordered" evidence="4">
    <location>
        <begin position="715"/>
        <end position="766"/>
    </location>
</feature>
<dbReference type="Proteomes" id="UP000218811">
    <property type="component" value="Unassembled WGS sequence"/>
</dbReference>
<feature type="compositionally biased region" description="Pro residues" evidence="4">
    <location>
        <begin position="968"/>
        <end position="986"/>
    </location>
</feature>
<dbReference type="InterPro" id="IPR051183">
    <property type="entry name" value="U1_U11-U12_snRNP_70-35kDa"/>
</dbReference>
<evidence type="ECO:0000256" key="1">
    <source>
        <dbReference type="ARBA" id="ARBA00004123"/>
    </source>
</evidence>
<evidence type="ECO:0000313" key="7">
    <source>
        <dbReference type="Proteomes" id="UP000218811"/>
    </source>
</evidence>
<sequence length="1071" mass="116398">MPPKPVLKGRAWGTRYDTLTPTTPTSPPLQDPMPTSNPSSSTTSVVASASSTASVNTAGDSVANPVIAGQADKLPHDASIFVGSLPTHVDQSELTRLLSEHLSPYTEVKTVKVVRDNKGGIFLNILYNDEARNHNTTIDQSSISSIQEIGPDALAGAGVLIELSAFNAETMQTFASAFGTVERFAEYSPDNDELNVTGETPGGDASRPPPHDAPRSVNMDWGVWEVKWARRDDCVNALMTLRRVPFLSVSWAHHANNPLAGGYSSHHQSPVSPAFGRFAPYSRTRLQSHPSVSSNGDEAEESGIQALMQRSREFTVPTERRTTSTAMYDDFEPSHQAWNFSHSTPFIGGPSSPFHSRSPGSRVVKSHFRSPKWSLGDSPPLHLIRAEGYVGTLSEDGNRSWGDREIREDGAGVVLGDQTATKSQIGISPTKARLDASSHSQLEGDASQSRSLPASPLMSQFAQTGRTNSIPPTPGFVVSPITPLSPKTVRNYPDTPTSAESRIGEEPDLQTSAHYSAPKYVRGSGGKYEPSWSVNVEKEFDPNTIFVGGLDMYTSDTWDEGQLRAIFERYGQIENIQFVRPMNKKSAFAFIRYSDIAAAARAVSEEHNQIYHNRHIRVQLRENNPQRTPWRPGRGRSRLPSSSLPHTRNAFVEGPDFRSRGDATGPLDPETKSQSMLSGRALYVRTAAGNDHTLLPARFSSFSLTKGDDMAAKTDSFTDAPESNLSSLSSSTTKVSLSRAPEAPYDQSTGTSTSMTPPPSVSSVGPSVSVAGAVQPYAMQNVGYFAPQPWMHAYPPHYPYPLPYLPHYAPGYPPRVVTRGPQQMIPGSGTSTAQGGTPTSWNGLNNPSKSVMPYVGYPAVMPAPDHEQQHSQVAQGGVQPPLRATGFIQGEHGMLIPVYQPEALHQYMSNAEHAQTPPPNVPVQTPPAAFWPHYQQFPIYPYPVPMQPIAPPPPHQSHAAHQRGWVPSPAPLALPAPQQAPVPQPSAPYLLPPGNSGSVGGAPSFRGSSPRTSLTVQHHRHSHPPRRFPGQRQDYTHGAQANRFDSSRGSPDRIMRLLNKMERYREEGAVA</sequence>
<evidence type="ECO:0000259" key="5">
    <source>
        <dbReference type="PROSITE" id="PS50102"/>
    </source>
</evidence>
<feature type="compositionally biased region" description="Basic residues" evidence="4">
    <location>
        <begin position="1017"/>
        <end position="1026"/>
    </location>
</feature>
<feature type="compositionally biased region" description="Low complexity" evidence="4">
    <location>
        <begin position="748"/>
        <end position="766"/>
    </location>
</feature>
<organism evidence="6 7">
    <name type="scientific">Wolfiporia cocos (strain MD-104)</name>
    <name type="common">Brown rot fungus</name>
    <dbReference type="NCBI Taxonomy" id="742152"/>
    <lineage>
        <taxon>Eukaryota</taxon>
        <taxon>Fungi</taxon>
        <taxon>Dikarya</taxon>
        <taxon>Basidiomycota</taxon>
        <taxon>Agaricomycotina</taxon>
        <taxon>Agaricomycetes</taxon>
        <taxon>Polyporales</taxon>
        <taxon>Phaeolaceae</taxon>
        <taxon>Wolfiporia</taxon>
    </lineage>
</organism>
<feature type="region of interest" description="Disordered" evidence="4">
    <location>
        <begin position="189"/>
        <end position="215"/>
    </location>
</feature>
<dbReference type="PANTHER" id="PTHR13952:SF6">
    <property type="entry name" value="U11_U12 SMALL NUCLEAR RIBONUCLEOPROTEIN 35 KDA PROTEIN"/>
    <property type="match status" value="1"/>
</dbReference>
<dbReference type="OrthoDB" id="410044at2759"/>
<dbReference type="Gene3D" id="3.30.70.330">
    <property type="match status" value="2"/>
</dbReference>
<evidence type="ECO:0000256" key="4">
    <source>
        <dbReference type="SAM" id="MobiDB-lite"/>
    </source>
</evidence>
<comment type="subcellular location">
    <subcellularLocation>
        <location evidence="1">Nucleus</location>
    </subcellularLocation>
</comment>
<dbReference type="GO" id="GO:0003729">
    <property type="term" value="F:mRNA binding"/>
    <property type="evidence" value="ECO:0007669"/>
    <property type="project" value="TreeGrafter"/>
</dbReference>
<dbReference type="STRING" id="742152.A0A2H3J5H7"/>
<keyword evidence="7" id="KW-1185">Reference proteome</keyword>
<evidence type="ECO:0000256" key="2">
    <source>
        <dbReference type="ARBA" id="ARBA00023242"/>
    </source>
</evidence>
<feature type="compositionally biased region" description="Polar residues" evidence="4">
    <location>
        <begin position="418"/>
        <end position="427"/>
    </location>
</feature>
<reference evidence="6 7" key="1">
    <citation type="journal article" date="2012" name="Science">
        <title>The Paleozoic origin of enzymatic lignin decomposition reconstructed from 31 fungal genomes.</title>
        <authorList>
            <person name="Floudas D."/>
            <person name="Binder M."/>
            <person name="Riley R."/>
            <person name="Barry K."/>
            <person name="Blanchette R.A."/>
            <person name="Henrissat B."/>
            <person name="Martinez A.T."/>
            <person name="Otillar R."/>
            <person name="Spatafora J.W."/>
            <person name="Yadav J.S."/>
            <person name="Aerts A."/>
            <person name="Benoit I."/>
            <person name="Boyd A."/>
            <person name="Carlson A."/>
            <person name="Copeland A."/>
            <person name="Coutinho P.M."/>
            <person name="de Vries R.P."/>
            <person name="Ferreira P."/>
            <person name="Findley K."/>
            <person name="Foster B."/>
            <person name="Gaskell J."/>
            <person name="Glotzer D."/>
            <person name="Gorecki P."/>
            <person name="Heitman J."/>
            <person name="Hesse C."/>
            <person name="Hori C."/>
            <person name="Igarashi K."/>
            <person name="Jurgens J.A."/>
            <person name="Kallen N."/>
            <person name="Kersten P."/>
            <person name="Kohler A."/>
            <person name="Kuees U."/>
            <person name="Kumar T.K.A."/>
            <person name="Kuo A."/>
            <person name="LaButti K."/>
            <person name="Larrondo L.F."/>
            <person name="Lindquist E."/>
            <person name="Ling A."/>
            <person name="Lombard V."/>
            <person name="Lucas S."/>
            <person name="Lundell T."/>
            <person name="Martin R."/>
            <person name="McLaughlin D.J."/>
            <person name="Morgenstern I."/>
            <person name="Morin E."/>
            <person name="Murat C."/>
            <person name="Nagy L.G."/>
            <person name="Nolan M."/>
            <person name="Ohm R.A."/>
            <person name="Patyshakuliyeva A."/>
            <person name="Rokas A."/>
            <person name="Ruiz-Duenas F.J."/>
            <person name="Sabat G."/>
            <person name="Salamov A."/>
            <person name="Samejima M."/>
            <person name="Schmutz J."/>
            <person name="Slot J.C."/>
            <person name="St John F."/>
            <person name="Stenlid J."/>
            <person name="Sun H."/>
            <person name="Sun S."/>
            <person name="Syed K."/>
            <person name="Tsang A."/>
            <person name="Wiebenga A."/>
            <person name="Young D."/>
            <person name="Pisabarro A."/>
            <person name="Eastwood D.C."/>
            <person name="Martin F."/>
            <person name="Cullen D."/>
            <person name="Grigoriev I.V."/>
            <person name="Hibbett D.S."/>
        </authorList>
    </citation>
    <scope>NUCLEOTIDE SEQUENCE [LARGE SCALE GENOMIC DNA]</scope>
    <source>
        <strain evidence="6 7">MD-104</strain>
    </source>
</reference>
<gene>
    <name evidence="6" type="ORF">WOLCODRAFT_160525</name>
</gene>
<dbReference type="PROSITE" id="PS50102">
    <property type="entry name" value="RRM"/>
    <property type="match status" value="2"/>
</dbReference>
<feature type="region of interest" description="Disordered" evidence="4">
    <location>
        <begin position="950"/>
        <end position="1053"/>
    </location>
</feature>
<feature type="compositionally biased region" description="Polar residues" evidence="4">
    <location>
        <begin position="437"/>
        <end position="454"/>
    </location>
</feature>
<dbReference type="SMART" id="SM00360">
    <property type="entry name" value="RRM"/>
    <property type="match status" value="2"/>
</dbReference>